<sequence>MTKPGMTLSEIARIAGVSKMTVSNVINGKKGVAEETRKRIMEVIQETGYIANRSARNLASGRTRTIGLVVPKLNSNYTLYIGEILRGAGDAADQQHWDLLVCTTSDDEEREFRRIQSLASGLADGILVLLPRAEQTYLSLLQDTHIPVITLDHGLIETPLPSIDVDNHTGGRLATQHLIDLGHRRIGFIGGTYSRAHLERLAGYKEVLQENGIPADDSLIVQGDYSQPSGFRAAEQLLSLADPPTAIFALSDAMAFGVMESAGRRGLRIPDDLSVVGFDDIPMAGWVHPQLTTIRQPLYTLGETAINLIISMTDGDILPGQRMMLPVELIQRASTARPPAR</sequence>
<dbReference type="Pfam" id="PF13377">
    <property type="entry name" value="Peripla_BP_3"/>
    <property type="match status" value="1"/>
</dbReference>
<evidence type="ECO:0000259" key="5">
    <source>
        <dbReference type="PROSITE" id="PS50943"/>
    </source>
</evidence>
<proteinExistence type="predicted"/>
<keyword evidence="1" id="KW-0805">Transcription regulation</keyword>
<dbReference type="OrthoDB" id="9784962at2"/>
<dbReference type="Proteomes" id="UP000321306">
    <property type="component" value="Unassembled WGS sequence"/>
</dbReference>
<dbReference type="SMART" id="SM00354">
    <property type="entry name" value="HTH_LACI"/>
    <property type="match status" value="1"/>
</dbReference>
<dbReference type="PANTHER" id="PTHR30146:SF109">
    <property type="entry name" value="HTH-TYPE TRANSCRIPTIONAL REGULATOR GALS"/>
    <property type="match status" value="1"/>
</dbReference>
<dbReference type="PROSITE" id="PS50932">
    <property type="entry name" value="HTH_LACI_2"/>
    <property type="match status" value="1"/>
</dbReference>
<dbReference type="InterPro" id="IPR001387">
    <property type="entry name" value="Cro/C1-type_HTH"/>
</dbReference>
<dbReference type="SUPFAM" id="SSF53822">
    <property type="entry name" value="Periplasmic binding protein-like I"/>
    <property type="match status" value="1"/>
</dbReference>
<comment type="caution">
    <text evidence="6">The sequence shown here is derived from an EMBL/GenBank/DDBJ whole genome shotgun (WGS) entry which is preliminary data.</text>
</comment>
<dbReference type="CDD" id="cd01392">
    <property type="entry name" value="HTH_LacI"/>
    <property type="match status" value="1"/>
</dbReference>
<dbReference type="RefSeq" id="WP_146889710.1">
    <property type="nucleotide sequence ID" value="NZ_BJXB01000032.1"/>
</dbReference>
<dbReference type="EMBL" id="BJXB01000032">
    <property type="protein sequence ID" value="GEM49339.1"/>
    <property type="molecule type" value="Genomic_DNA"/>
</dbReference>
<organism evidence="6 7">
    <name type="scientific">Deinococcus cellulosilyticus (strain DSM 18568 / NBRC 106333 / KACC 11606 / 5516J-15)</name>
    <dbReference type="NCBI Taxonomy" id="1223518"/>
    <lineage>
        <taxon>Bacteria</taxon>
        <taxon>Thermotogati</taxon>
        <taxon>Deinococcota</taxon>
        <taxon>Deinococci</taxon>
        <taxon>Deinococcales</taxon>
        <taxon>Deinococcaceae</taxon>
        <taxon>Deinococcus</taxon>
    </lineage>
</organism>
<evidence type="ECO:0000256" key="3">
    <source>
        <dbReference type="ARBA" id="ARBA00023163"/>
    </source>
</evidence>
<dbReference type="CDD" id="cd06267">
    <property type="entry name" value="PBP1_LacI_sugar_binding-like"/>
    <property type="match status" value="1"/>
</dbReference>
<accession>A0A511N909</accession>
<dbReference type="Gene3D" id="1.10.260.40">
    <property type="entry name" value="lambda repressor-like DNA-binding domains"/>
    <property type="match status" value="1"/>
</dbReference>
<dbReference type="AlphaFoldDB" id="A0A511N909"/>
<evidence type="ECO:0000313" key="7">
    <source>
        <dbReference type="Proteomes" id="UP000321306"/>
    </source>
</evidence>
<protein>
    <submittedName>
        <fullName evidence="6">LacI family transcriptional regulator</fullName>
    </submittedName>
</protein>
<keyword evidence="7" id="KW-1185">Reference proteome</keyword>
<dbReference type="PROSITE" id="PS50943">
    <property type="entry name" value="HTH_CROC1"/>
    <property type="match status" value="1"/>
</dbReference>
<dbReference type="InterPro" id="IPR028082">
    <property type="entry name" value="Peripla_BP_I"/>
</dbReference>
<evidence type="ECO:0000256" key="1">
    <source>
        <dbReference type="ARBA" id="ARBA00023015"/>
    </source>
</evidence>
<keyword evidence="2" id="KW-0238">DNA-binding</keyword>
<evidence type="ECO:0000256" key="2">
    <source>
        <dbReference type="ARBA" id="ARBA00023125"/>
    </source>
</evidence>
<dbReference type="PANTHER" id="PTHR30146">
    <property type="entry name" value="LACI-RELATED TRANSCRIPTIONAL REPRESSOR"/>
    <property type="match status" value="1"/>
</dbReference>
<feature type="domain" description="HTH cro/C1-type" evidence="5">
    <location>
        <begin position="5"/>
        <end position="50"/>
    </location>
</feature>
<dbReference type="InterPro" id="IPR010982">
    <property type="entry name" value="Lambda_DNA-bd_dom_sf"/>
</dbReference>
<dbReference type="GO" id="GO:0003700">
    <property type="term" value="F:DNA-binding transcription factor activity"/>
    <property type="evidence" value="ECO:0007669"/>
    <property type="project" value="TreeGrafter"/>
</dbReference>
<evidence type="ECO:0000313" key="6">
    <source>
        <dbReference type="EMBL" id="GEM49339.1"/>
    </source>
</evidence>
<evidence type="ECO:0000259" key="4">
    <source>
        <dbReference type="PROSITE" id="PS50932"/>
    </source>
</evidence>
<dbReference type="Pfam" id="PF00356">
    <property type="entry name" value="LacI"/>
    <property type="match status" value="1"/>
</dbReference>
<keyword evidence="3" id="KW-0804">Transcription</keyword>
<feature type="domain" description="HTH lacI-type" evidence="4">
    <location>
        <begin position="6"/>
        <end position="60"/>
    </location>
</feature>
<dbReference type="InterPro" id="IPR046335">
    <property type="entry name" value="LacI/GalR-like_sensor"/>
</dbReference>
<reference evidence="6 7" key="1">
    <citation type="submission" date="2019-07" db="EMBL/GenBank/DDBJ databases">
        <title>Whole genome shotgun sequence of Deinococcus cellulosilyticus NBRC 106333.</title>
        <authorList>
            <person name="Hosoyama A."/>
            <person name="Uohara A."/>
            <person name="Ohji S."/>
            <person name="Ichikawa N."/>
        </authorList>
    </citation>
    <scope>NUCLEOTIDE SEQUENCE [LARGE SCALE GENOMIC DNA]</scope>
    <source>
        <strain evidence="6 7">NBRC 106333</strain>
    </source>
</reference>
<dbReference type="InterPro" id="IPR000843">
    <property type="entry name" value="HTH_LacI"/>
</dbReference>
<gene>
    <name evidence="6" type="ORF">DC3_49740</name>
</gene>
<name>A0A511N909_DEIC1</name>
<dbReference type="SUPFAM" id="SSF47413">
    <property type="entry name" value="lambda repressor-like DNA-binding domains"/>
    <property type="match status" value="1"/>
</dbReference>
<dbReference type="Gene3D" id="3.40.50.2300">
    <property type="match status" value="2"/>
</dbReference>
<dbReference type="PROSITE" id="PS00356">
    <property type="entry name" value="HTH_LACI_1"/>
    <property type="match status" value="1"/>
</dbReference>
<dbReference type="GO" id="GO:0000976">
    <property type="term" value="F:transcription cis-regulatory region binding"/>
    <property type="evidence" value="ECO:0007669"/>
    <property type="project" value="TreeGrafter"/>
</dbReference>